<evidence type="ECO:0000256" key="2">
    <source>
        <dbReference type="ARBA" id="ARBA00003532"/>
    </source>
</evidence>
<dbReference type="SUPFAM" id="SSF54862">
    <property type="entry name" value="4Fe-4S ferredoxins"/>
    <property type="match status" value="1"/>
</dbReference>
<evidence type="ECO:0000313" key="11">
    <source>
        <dbReference type="Proteomes" id="UP000318946"/>
    </source>
</evidence>
<dbReference type="InterPro" id="IPR017900">
    <property type="entry name" value="4Fe4S_Fe_S_CS"/>
</dbReference>
<reference evidence="11" key="1">
    <citation type="submission" date="2019-06" db="EMBL/GenBank/DDBJ databases">
        <title>Alistipes onderdonkii subsp. vulgaris subsp. nov., Alistipes dispar sp. nov. and Alistipes communis sp. nov., isolated from human faeces, and creation of Alistipes onderdonkii subsp. onderdonkii subsp. nov.</title>
        <authorList>
            <person name="Sakamoto M."/>
            <person name="Ikeyama N."/>
            <person name="Ogata Y."/>
            <person name="Suda W."/>
            <person name="Iino T."/>
            <person name="Hattori M."/>
            <person name="Ohkuma M."/>
        </authorList>
    </citation>
    <scope>NUCLEOTIDE SEQUENCE [LARGE SCALE GENOMIC DNA]</scope>
    <source>
        <strain evidence="11">5CBH24</strain>
    </source>
</reference>
<keyword evidence="6 9" id="KW-0249">Electron transport</keyword>
<dbReference type="PROSITE" id="PS51379">
    <property type="entry name" value="4FE4S_FER_2"/>
    <property type="match status" value="2"/>
</dbReference>
<dbReference type="RefSeq" id="WP_019129241.1">
    <property type="nucleotide sequence ID" value="NZ_AP019735.1"/>
</dbReference>
<evidence type="ECO:0000256" key="9">
    <source>
        <dbReference type="RuleBase" id="RU365098"/>
    </source>
</evidence>
<evidence type="ECO:0000256" key="4">
    <source>
        <dbReference type="ARBA" id="ARBA00022485"/>
    </source>
</evidence>
<keyword evidence="4 9" id="KW-0004">4Fe-4S</keyword>
<evidence type="ECO:0000256" key="7">
    <source>
        <dbReference type="ARBA" id="ARBA00023004"/>
    </source>
</evidence>
<dbReference type="InterPro" id="IPR017896">
    <property type="entry name" value="4Fe4S_Fe-S-bd"/>
</dbReference>
<comment type="function">
    <text evidence="2 9">Ferredoxins are iron-sulfur proteins that transfer electrons in a wide variety of metabolic reactions.</text>
</comment>
<dbReference type="GO" id="GO:0046872">
    <property type="term" value="F:metal ion binding"/>
    <property type="evidence" value="ECO:0007669"/>
    <property type="project" value="UniProtKB-UniRule"/>
</dbReference>
<dbReference type="Proteomes" id="UP000318946">
    <property type="component" value="Chromosome"/>
</dbReference>
<accession>A0A3D2BAT5</accession>
<accession>A0A4Y1XND9</accession>
<dbReference type="Pfam" id="PF00037">
    <property type="entry name" value="Fer4"/>
    <property type="match status" value="2"/>
</dbReference>
<evidence type="ECO:0000256" key="8">
    <source>
        <dbReference type="ARBA" id="ARBA00023014"/>
    </source>
</evidence>
<comment type="cofactor">
    <cofactor evidence="1 9">
        <name>[4Fe-4S] cluster</name>
        <dbReference type="ChEBI" id="CHEBI:49883"/>
    </cofactor>
</comment>
<dbReference type="OrthoDB" id="9803397at2"/>
<keyword evidence="11" id="KW-1185">Reference proteome</keyword>
<dbReference type="STRING" id="1118061.GCA_000311925_00018"/>
<dbReference type="InterPro" id="IPR000813">
    <property type="entry name" value="7Fe_ferredoxin"/>
</dbReference>
<dbReference type="GeneID" id="78340744"/>
<dbReference type="InterPro" id="IPR050157">
    <property type="entry name" value="PSI_iron-sulfur_center"/>
</dbReference>
<evidence type="ECO:0000256" key="6">
    <source>
        <dbReference type="ARBA" id="ARBA00022982"/>
    </source>
</evidence>
<dbReference type="PROSITE" id="PS00198">
    <property type="entry name" value="4FE4S_FER_1"/>
    <property type="match status" value="1"/>
</dbReference>
<name>A0A3D2BAT5_9BACT</name>
<evidence type="ECO:0000256" key="3">
    <source>
        <dbReference type="ARBA" id="ARBA00022448"/>
    </source>
</evidence>
<dbReference type="GO" id="GO:0051539">
    <property type="term" value="F:4 iron, 4 sulfur cluster binding"/>
    <property type="evidence" value="ECO:0007669"/>
    <property type="project" value="UniProtKB-UniRule"/>
</dbReference>
<evidence type="ECO:0000313" key="10">
    <source>
        <dbReference type="EMBL" id="BBL02709.1"/>
    </source>
</evidence>
<dbReference type="PRINTS" id="PR00354">
    <property type="entry name" value="7FE8SFRDOXIN"/>
</dbReference>
<dbReference type="PANTHER" id="PTHR24960:SF79">
    <property type="entry name" value="PHOTOSYSTEM I IRON-SULFUR CENTER"/>
    <property type="match status" value="1"/>
</dbReference>
<dbReference type="EMBL" id="AP019735">
    <property type="protein sequence ID" value="BBL02709.1"/>
    <property type="molecule type" value="Genomic_DNA"/>
</dbReference>
<evidence type="ECO:0000256" key="1">
    <source>
        <dbReference type="ARBA" id="ARBA00001966"/>
    </source>
</evidence>
<keyword evidence="7 9" id="KW-0408">Iron</keyword>
<evidence type="ECO:0000256" key="5">
    <source>
        <dbReference type="ARBA" id="ARBA00022723"/>
    </source>
</evidence>
<dbReference type="KEGG" id="acou:A5CBH24_00220"/>
<accession>A0A4Y1WR30</accession>
<dbReference type="AlphaFoldDB" id="A0A3D2BAT5"/>
<protein>
    <recommendedName>
        <fullName evidence="9">Ferredoxin</fullName>
    </recommendedName>
</protein>
<dbReference type="PANTHER" id="PTHR24960">
    <property type="entry name" value="PHOTOSYSTEM I IRON-SULFUR CENTER-RELATED"/>
    <property type="match status" value="1"/>
</dbReference>
<keyword evidence="5 9" id="KW-0479">Metal-binding</keyword>
<dbReference type="GO" id="GO:0009055">
    <property type="term" value="F:electron transfer activity"/>
    <property type="evidence" value="ECO:0007669"/>
    <property type="project" value="UniProtKB-UniRule"/>
</dbReference>
<keyword evidence="3 9" id="KW-0813">Transport</keyword>
<proteinExistence type="predicted"/>
<keyword evidence="8 9" id="KW-0411">Iron-sulfur</keyword>
<gene>
    <name evidence="10" type="ORF">A5CBH24_00220</name>
</gene>
<organism evidence="10 11">
    <name type="scientific">Alistipes communis</name>
    <dbReference type="NCBI Taxonomy" id="2585118"/>
    <lineage>
        <taxon>Bacteria</taxon>
        <taxon>Pseudomonadati</taxon>
        <taxon>Bacteroidota</taxon>
        <taxon>Bacteroidia</taxon>
        <taxon>Bacteroidales</taxon>
        <taxon>Rikenellaceae</taxon>
        <taxon>Alistipes</taxon>
    </lineage>
</organism>
<dbReference type="Gene3D" id="3.30.70.20">
    <property type="match status" value="1"/>
</dbReference>
<sequence length="55" mass="5573">MAYKITDACVACGTCIGECPVEAISAGDIYVIDADKCIDCGTCAGVCPSEAIIPE</sequence>